<accession>A0A966FYK9</accession>
<dbReference type="PANTHER" id="PTHR23150">
    <property type="entry name" value="SULFATASE MODIFYING FACTOR 1, 2"/>
    <property type="match status" value="1"/>
</dbReference>
<sequence>MLLIPGGTLLKDGKTIYIKPFFMAQTPITQAQWWAIASRKDLKIKNNLDLTPSRFKDDYGETSHWLRPVENVSWFDAIEYCGRLAKLTKFPYALPSEAQWEYACHANTEAPLVKGGQGGSYPPFHYGETLTAKLANYYSQQTYADEAKTASPKQTTPVGNYPPNAFGLQDMHGNVWEWCIDLWDAEERGISRSDRFAFDNNPTNLLDENITMQLLNDKNTRVLRGGSWLDYPGNCRSAYRNRLSPDNRLNYFSGFRVVCRFPRT</sequence>
<proteinExistence type="predicted"/>
<dbReference type="InterPro" id="IPR016187">
    <property type="entry name" value="CTDL_fold"/>
</dbReference>
<dbReference type="Proteomes" id="UP000799330">
    <property type="component" value="Unassembled WGS sequence"/>
</dbReference>
<dbReference type="SUPFAM" id="SSF56436">
    <property type="entry name" value="C-type lectin-like"/>
    <property type="match status" value="1"/>
</dbReference>
<feature type="domain" description="Sulfatase-modifying factor enzyme-like" evidence="1">
    <location>
        <begin position="15"/>
        <end position="258"/>
    </location>
</feature>
<evidence type="ECO:0000259" key="1">
    <source>
        <dbReference type="Pfam" id="PF03781"/>
    </source>
</evidence>
<dbReference type="EMBL" id="JAADAI010000080">
    <property type="protein sequence ID" value="NCS56878.1"/>
    <property type="molecule type" value="Genomic_DNA"/>
</dbReference>
<comment type="caution">
    <text evidence="2">The sequence shown here is derived from an EMBL/GenBank/DDBJ whole genome shotgun (WGS) entry which is preliminary data.</text>
</comment>
<dbReference type="Pfam" id="PF03781">
    <property type="entry name" value="FGE-sulfatase"/>
    <property type="match status" value="1"/>
</dbReference>
<dbReference type="InterPro" id="IPR042095">
    <property type="entry name" value="SUMF_sf"/>
</dbReference>
<dbReference type="PANTHER" id="PTHR23150:SF19">
    <property type="entry name" value="FORMYLGLYCINE-GENERATING ENZYME"/>
    <property type="match status" value="1"/>
</dbReference>
<dbReference type="GO" id="GO:0120147">
    <property type="term" value="F:formylglycine-generating oxidase activity"/>
    <property type="evidence" value="ECO:0007669"/>
    <property type="project" value="TreeGrafter"/>
</dbReference>
<organism evidence="2 3">
    <name type="scientific">Microcystis aeruginosa G11-04</name>
    <dbReference type="NCBI Taxonomy" id="2685956"/>
    <lineage>
        <taxon>Bacteria</taxon>
        <taxon>Bacillati</taxon>
        <taxon>Cyanobacteriota</taxon>
        <taxon>Cyanophyceae</taxon>
        <taxon>Oscillatoriophycideae</taxon>
        <taxon>Chroococcales</taxon>
        <taxon>Microcystaceae</taxon>
        <taxon>Microcystis</taxon>
    </lineage>
</organism>
<reference evidence="2" key="1">
    <citation type="journal article" date="2019" name="Mol. Ecol.">
        <title>Genome evolution and host-microbiome shifts correspond with intraspecific niche divergence within harmful algal bloom-forming Microcystis aeruginosa.</title>
        <authorList>
            <person name="Jackrel S.L."/>
            <person name="White J.D."/>
            <person name="Evans J.T."/>
            <person name="Buffin K."/>
            <person name="Hayden K."/>
            <person name="Sarnelle O."/>
            <person name="Denef V.J."/>
        </authorList>
    </citation>
    <scope>NUCLEOTIDE SEQUENCE</scope>
    <source>
        <strain evidence="2">G11-04</strain>
    </source>
</reference>
<dbReference type="InterPro" id="IPR005532">
    <property type="entry name" value="SUMF_dom"/>
</dbReference>
<evidence type="ECO:0000313" key="3">
    <source>
        <dbReference type="Proteomes" id="UP000799330"/>
    </source>
</evidence>
<protein>
    <submittedName>
        <fullName evidence="2">Formylglycine-generating enzyme family protein</fullName>
    </submittedName>
</protein>
<dbReference type="Gene3D" id="3.90.1580.10">
    <property type="entry name" value="paralog of FGE (formylglycine-generating enzyme)"/>
    <property type="match status" value="1"/>
</dbReference>
<gene>
    <name evidence="2" type="ORF">GPJ16_07940</name>
</gene>
<evidence type="ECO:0000313" key="2">
    <source>
        <dbReference type="EMBL" id="NCS56878.1"/>
    </source>
</evidence>
<dbReference type="InterPro" id="IPR051043">
    <property type="entry name" value="Sulfatase_Mod_Factor_Kinase"/>
</dbReference>
<dbReference type="AlphaFoldDB" id="A0A966FYK9"/>
<name>A0A966FYK9_MICAE</name>